<dbReference type="Pfam" id="PF06568">
    <property type="entry name" value="YjiS-like"/>
    <property type="match status" value="1"/>
</dbReference>
<dbReference type="OrthoDB" id="8244198at2"/>
<gene>
    <name evidence="2" type="ORF">ATI53_102540</name>
</gene>
<feature type="domain" description="YjiS-like" evidence="1">
    <location>
        <begin position="26"/>
        <end position="60"/>
    </location>
</feature>
<dbReference type="EMBL" id="QLMG01000025">
    <property type="protein sequence ID" value="RAK15138.1"/>
    <property type="molecule type" value="Genomic_DNA"/>
</dbReference>
<reference evidence="2 3" key="1">
    <citation type="submission" date="2018-06" db="EMBL/GenBank/DDBJ databases">
        <title>Genomic Encyclopedia of Archaeal and Bacterial Type Strains, Phase II (KMG-II): from individual species to whole genera.</title>
        <authorList>
            <person name="Goeker M."/>
        </authorList>
    </citation>
    <scope>NUCLEOTIDE SEQUENCE [LARGE SCALE GENOMIC DNA]</scope>
    <source>
        <strain evidence="2 3">DSM 22011</strain>
    </source>
</reference>
<proteinExistence type="predicted"/>
<evidence type="ECO:0000313" key="3">
    <source>
        <dbReference type="Proteomes" id="UP000249165"/>
    </source>
</evidence>
<organism evidence="2 3">
    <name type="scientific">Salipiger aestuarii</name>
    <dbReference type="NCBI Taxonomy" id="568098"/>
    <lineage>
        <taxon>Bacteria</taxon>
        <taxon>Pseudomonadati</taxon>
        <taxon>Pseudomonadota</taxon>
        <taxon>Alphaproteobacteria</taxon>
        <taxon>Rhodobacterales</taxon>
        <taxon>Roseobacteraceae</taxon>
        <taxon>Salipiger</taxon>
    </lineage>
</organism>
<comment type="caution">
    <text evidence="2">The sequence shown here is derived from an EMBL/GenBank/DDBJ whole genome shotgun (WGS) entry which is preliminary data.</text>
</comment>
<protein>
    <submittedName>
        <fullName evidence="2">Uncharacterized protein YjiS (DUF1127 family)</fullName>
    </submittedName>
</protein>
<sequence length="72" mass="8139">MAFATENRTTAQAGFAGGFGSFFAGIREQMERRKLFRETLRELNSLSNRELADLGLSRSMTRRIAYQAAYKA</sequence>
<evidence type="ECO:0000259" key="1">
    <source>
        <dbReference type="Pfam" id="PF06568"/>
    </source>
</evidence>
<name>A0A327Y1Q1_9RHOB</name>
<accession>A0A327Y1Q1</accession>
<dbReference type="AlphaFoldDB" id="A0A327Y1Q1"/>
<evidence type="ECO:0000313" key="2">
    <source>
        <dbReference type="EMBL" id="RAK15138.1"/>
    </source>
</evidence>
<keyword evidence="3" id="KW-1185">Reference proteome</keyword>
<dbReference type="InterPro" id="IPR009506">
    <property type="entry name" value="YjiS-like"/>
</dbReference>
<dbReference type="Proteomes" id="UP000249165">
    <property type="component" value="Unassembled WGS sequence"/>
</dbReference>
<dbReference type="RefSeq" id="WP_009505433.1">
    <property type="nucleotide sequence ID" value="NZ_LIGK01000033.1"/>
</dbReference>